<dbReference type="InterPro" id="IPR005841">
    <property type="entry name" value="Alpha-D-phosphohexomutase_SF"/>
</dbReference>
<dbReference type="Pfam" id="PF00408">
    <property type="entry name" value="PGM_PMM_IV"/>
    <property type="match status" value="1"/>
</dbReference>
<dbReference type="EMBL" id="CAEZXQ010000008">
    <property type="protein sequence ID" value="CAB4685890.1"/>
    <property type="molecule type" value="Genomic_DNA"/>
</dbReference>
<dbReference type="PROSITE" id="PS00710">
    <property type="entry name" value="PGM_PMM"/>
    <property type="match status" value="1"/>
</dbReference>
<dbReference type="GO" id="GO:0005975">
    <property type="term" value="P:carbohydrate metabolic process"/>
    <property type="evidence" value="ECO:0007669"/>
    <property type="project" value="InterPro"/>
</dbReference>
<evidence type="ECO:0000256" key="5">
    <source>
        <dbReference type="ARBA" id="ARBA00022842"/>
    </source>
</evidence>
<keyword evidence="3" id="KW-0597">Phosphoprotein</keyword>
<dbReference type="PANTHER" id="PTHR45745">
    <property type="entry name" value="PHOSPHOMANNOMUTASE 45A"/>
    <property type="match status" value="1"/>
</dbReference>
<evidence type="ECO:0000256" key="4">
    <source>
        <dbReference type="ARBA" id="ARBA00022723"/>
    </source>
</evidence>
<organism evidence="11">
    <name type="scientific">freshwater metagenome</name>
    <dbReference type="NCBI Taxonomy" id="449393"/>
    <lineage>
        <taxon>unclassified sequences</taxon>
        <taxon>metagenomes</taxon>
        <taxon>ecological metagenomes</taxon>
    </lineage>
</organism>
<dbReference type="AlphaFoldDB" id="A0A6J6NGX2"/>
<keyword evidence="4" id="KW-0479">Metal-binding</keyword>
<evidence type="ECO:0000313" key="12">
    <source>
        <dbReference type="EMBL" id="CAB5060161.1"/>
    </source>
</evidence>
<keyword evidence="6" id="KW-0413">Isomerase</keyword>
<dbReference type="GO" id="GO:0000287">
    <property type="term" value="F:magnesium ion binding"/>
    <property type="evidence" value="ECO:0007669"/>
    <property type="project" value="InterPro"/>
</dbReference>
<comment type="cofactor">
    <cofactor evidence="1">
        <name>Mg(2+)</name>
        <dbReference type="ChEBI" id="CHEBI:18420"/>
    </cofactor>
</comment>
<dbReference type="Gene3D" id="3.40.120.10">
    <property type="entry name" value="Alpha-D-Glucose-1,6-Bisphosphate, subunit A, domain 3"/>
    <property type="match status" value="3"/>
</dbReference>
<dbReference type="InterPro" id="IPR016066">
    <property type="entry name" value="A-D-PHexomutase_CS"/>
</dbReference>
<accession>A0A6J6NGX2</accession>
<dbReference type="PRINTS" id="PR00509">
    <property type="entry name" value="PGMPMM"/>
</dbReference>
<dbReference type="InterPro" id="IPR005846">
    <property type="entry name" value="A-D-PHexomutase_a/b/a-III"/>
</dbReference>
<proteinExistence type="inferred from homology"/>
<feature type="domain" description="Alpha-D-phosphohexomutase C-terminal" evidence="7">
    <location>
        <begin position="495"/>
        <end position="521"/>
    </location>
</feature>
<feature type="domain" description="Alpha-D-phosphohexomutase alpha/beta/alpha" evidence="10">
    <location>
        <begin position="318"/>
        <end position="429"/>
    </location>
</feature>
<dbReference type="Pfam" id="PF02880">
    <property type="entry name" value="PGM_PMM_III"/>
    <property type="match status" value="1"/>
</dbReference>
<evidence type="ECO:0000259" key="7">
    <source>
        <dbReference type="Pfam" id="PF00408"/>
    </source>
</evidence>
<dbReference type="GO" id="GO:0008973">
    <property type="term" value="F:phosphopentomutase activity"/>
    <property type="evidence" value="ECO:0007669"/>
    <property type="project" value="TreeGrafter"/>
</dbReference>
<evidence type="ECO:0000259" key="9">
    <source>
        <dbReference type="Pfam" id="PF02879"/>
    </source>
</evidence>
<evidence type="ECO:0000256" key="3">
    <source>
        <dbReference type="ARBA" id="ARBA00022553"/>
    </source>
</evidence>
<dbReference type="SUPFAM" id="SSF55957">
    <property type="entry name" value="Phosphoglucomutase, C-terminal domain"/>
    <property type="match status" value="1"/>
</dbReference>
<evidence type="ECO:0000313" key="11">
    <source>
        <dbReference type="EMBL" id="CAB4685890.1"/>
    </source>
</evidence>
<evidence type="ECO:0000256" key="1">
    <source>
        <dbReference type="ARBA" id="ARBA00001946"/>
    </source>
</evidence>
<reference evidence="11" key="1">
    <citation type="submission" date="2020-05" db="EMBL/GenBank/DDBJ databases">
        <authorList>
            <person name="Chiriac C."/>
            <person name="Salcher M."/>
            <person name="Ghai R."/>
            <person name="Kavagutti S V."/>
        </authorList>
    </citation>
    <scope>NUCLEOTIDE SEQUENCE</scope>
</reference>
<dbReference type="PANTHER" id="PTHR45745:SF1">
    <property type="entry name" value="PHOSPHOGLUCOMUTASE 2B-RELATED"/>
    <property type="match status" value="1"/>
</dbReference>
<gene>
    <name evidence="11" type="ORF">UFOPK2576_00142</name>
    <name evidence="12" type="ORF">UFOPK4358_00239</name>
</gene>
<sequence length="537" mass="58635">MISDQLRSEVQEWIKNDPDKNTAEQLRKWLAENNEVELKRCFNGFLQFGTAGLRGPIGPGPSCMNRAVVSRAASGIISFMKKNNLTSVVIGKDARHGSNEFAQDSAEIFSGAGIKTYLLPRSLPTPVLAFAVNNLKVDVGIMVTASHNPAADNGYKVYLGGIVNGVNYRGSQIITPVDLEISDEISKADLSPVRSKNFETVNESVIDNYSTSVANLVTIPNQLKIVYTALHGVGSETFLRVFEKAKFASPILVTEQANPDPDFPTTPFPNPEEAGAIDLAINYAKKNNADLVIANDPDADRCAVAVNDLRTGWRMLRGDEVGTILGFYLISKNKSKDVAVANSLVSSSLLAKIANRNGIAFYETLTGFKWISKTNKLIFGYEEALGYCVDPGVVNDKDGISAAVIITQLAGELHKNKTSLCDYLDSIYEEFGFHKTEQISLRFDKLTQIDGLLSRVVTNPPADLCGNRLLIAEDLSKSKSFPTPGIRLMYENQIRVIIRPSGTEPKLKCYIEVVSDTNVQAISSVSQIKEALTKVLS</sequence>
<dbReference type="GO" id="GO:0006166">
    <property type="term" value="P:purine ribonucleoside salvage"/>
    <property type="evidence" value="ECO:0007669"/>
    <property type="project" value="TreeGrafter"/>
</dbReference>
<feature type="domain" description="Alpha-D-phosphohexomutase alpha/beta/alpha" evidence="8">
    <location>
        <begin position="47"/>
        <end position="160"/>
    </location>
</feature>
<dbReference type="Pfam" id="PF02878">
    <property type="entry name" value="PGM_PMM_I"/>
    <property type="match status" value="1"/>
</dbReference>
<dbReference type="InterPro" id="IPR005845">
    <property type="entry name" value="A-D-PHexomutase_a/b/a-II"/>
</dbReference>
<dbReference type="InterPro" id="IPR016055">
    <property type="entry name" value="A-D-PHexomutase_a/b/a-I/II/III"/>
</dbReference>
<name>A0A6J6NGX2_9ZZZZ</name>
<dbReference type="Gene3D" id="3.30.310.50">
    <property type="entry name" value="Alpha-D-phosphohexomutase, C-terminal domain"/>
    <property type="match status" value="1"/>
</dbReference>
<comment type="similarity">
    <text evidence="2">Belongs to the phosphohexose mutase family.</text>
</comment>
<feature type="domain" description="Alpha-D-phosphohexomutase alpha/beta/alpha" evidence="9">
    <location>
        <begin position="209"/>
        <end position="306"/>
    </location>
</feature>
<dbReference type="EMBL" id="CAFBQQ010000015">
    <property type="protein sequence ID" value="CAB5060161.1"/>
    <property type="molecule type" value="Genomic_DNA"/>
</dbReference>
<evidence type="ECO:0000256" key="6">
    <source>
        <dbReference type="ARBA" id="ARBA00023235"/>
    </source>
</evidence>
<dbReference type="InterPro" id="IPR005843">
    <property type="entry name" value="A-D-PHexomutase_C"/>
</dbReference>
<dbReference type="SUPFAM" id="SSF53738">
    <property type="entry name" value="Phosphoglucomutase, first 3 domains"/>
    <property type="match status" value="3"/>
</dbReference>
<evidence type="ECO:0000259" key="10">
    <source>
        <dbReference type="Pfam" id="PF02880"/>
    </source>
</evidence>
<protein>
    <submittedName>
        <fullName evidence="11">Unannotated protein</fullName>
    </submittedName>
</protein>
<evidence type="ECO:0000259" key="8">
    <source>
        <dbReference type="Pfam" id="PF02878"/>
    </source>
</evidence>
<dbReference type="InterPro" id="IPR005844">
    <property type="entry name" value="A-D-PHexomutase_a/b/a-I"/>
</dbReference>
<keyword evidence="5" id="KW-0460">Magnesium</keyword>
<evidence type="ECO:0000256" key="2">
    <source>
        <dbReference type="ARBA" id="ARBA00010231"/>
    </source>
</evidence>
<dbReference type="Pfam" id="PF02879">
    <property type="entry name" value="PGM_PMM_II"/>
    <property type="match status" value="1"/>
</dbReference>
<dbReference type="CDD" id="cd05799">
    <property type="entry name" value="PGM2"/>
    <property type="match status" value="1"/>
</dbReference>
<dbReference type="InterPro" id="IPR036900">
    <property type="entry name" value="A-D-PHexomutase_C_sf"/>
</dbReference>